<dbReference type="EMBL" id="JAUEPT010000165">
    <property type="protein sequence ID" value="KAK0430159.1"/>
    <property type="molecule type" value="Genomic_DNA"/>
</dbReference>
<feature type="transmembrane region" description="Helical" evidence="1">
    <location>
        <begin position="190"/>
        <end position="210"/>
    </location>
</feature>
<accession>A0AA39MDW8</accession>
<reference evidence="2" key="1">
    <citation type="submission" date="2023-06" db="EMBL/GenBank/DDBJ databases">
        <authorList>
            <consortium name="Lawrence Berkeley National Laboratory"/>
            <person name="Ahrendt S."/>
            <person name="Sahu N."/>
            <person name="Indic B."/>
            <person name="Wong-Bajracharya J."/>
            <person name="Merenyi Z."/>
            <person name="Ke H.-M."/>
            <person name="Monk M."/>
            <person name="Kocsube S."/>
            <person name="Drula E."/>
            <person name="Lipzen A."/>
            <person name="Balint B."/>
            <person name="Henrissat B."/>
            <person name="Andreopoulos B."/>
            <person name="Martin F.M."/>
            <person name="Harder C.B."/>
            <person name="Rigling D."/>
            <person name="Ford K.L."/>
            <person name="Foster G.D."/>
            <person name="Pangilinan J."/>
            <person name="Papanicolaou A."/>
            <person name="Barry K."/>
            <person name="LaButti K."/>
            <person name="Viragh M."/>
            <person name="Koriabine M."/>
            <person name="Yan M."/>
            <person name="Riley R."/>
            <person name="Champramary S."/>
            <person name="Plett K.L."/>
            <person name="Tsai I.J."/>
            <person name="Slot J."/>
            <person name="Sipos G."/>
            <person name="Plett J."/>
            <person name="Nagy L.G."/>
            <person name="Grigoriev I.V."/>
        </authorList>
    </citation>
    <scope>NUCLEOTIDE SEQUENCE</scope>
    <source>
        <strain evidence="2">FPL87.14</strain>
    </source>
</reference>
<dbReference type="AlphaFoldDB" id="A0AA39MDW8"/>
<keyword evidence="1" id="KW-0472">Membrane</keyword>
<dbReference type="SUPFAM" id="SSF53098">
    <property type="entry name" value="Ribonuclease H-like"/>
    <property type="match status" value="1"/>
</dbReference>
<dbReference type="InterPro" id="IPR012337">
    <property type="entry name" value="RNaseH-like_sf"/>
</dbReference>
<name>A0AA39MDW8_9AGAR</name>
<evidence type="ECO:0000256" key="1">
    <source>
        <dbReference type="SAM" id="Phobius"/>
    </source>
</evidence>
<proteinExistence type="predicted"/>
<evidence type="ECO:0000313" key="3">
    <source>
        <dbReference type="Proteomes" id="UP001175226"/>
    </source>
</evidence>
<dbReference type="Proteomes" id="UP001175226">
    <property type="component" value="Unassembled WGS sequence"/>
</dbReference>
<keyword evidence="1" id="KW-1133">Transmembrane helix</keyword>
<protein>
    <submittedName>
        <fullName evidence="2">Uncharacterized protein</fullName>
    </submittedName>
</protein>
<gene>
    <name evidence="2" type="ORF">EV421DRAFT_335347</name>
</gene>
<comment type="caution">
    <text evidence="2">The sequence shown here is derived from an EMBL/GenBank/DDBJ whole genome shotgun (WGS) entry which is preliminary data.</text>
</comment>
<organism evidence="2 3">
    <name type="scientific">Armillaria borealis</name>
    <dbReference type="NCBI Taxonomy" id="47425"/>
    <lineage>
        <taxon>Eukaryota</taxon>
        <taxon>Fungi</taxon>
        <taxon>Dikarya</taxon>
        <taxon>Basidiomycota</taxon>
        <taxon>Agaricomycotina</taxon>
        <taxon>Agaricomycetes</taxon>
        <taxon>Agaricomycetidae</taxon>
        <taxon>Agaricales</taxon>
        <taxon>Marasmiineae</taxon>
        <taxon>Physalacriaceae</taxon>
        <taxon>Armillaria</taxon>
    </lineage>
</organism>
<keyword evidence="1" id="KW-0812">Transmembrane</keyword>
<sequence>MSSDEWNRLLSFTRLLAIFDDAQQEFSADGYPSLHLVLPALEKLHENLGKRLDDPAYAPFAAAIQASLNVIEEYYSRTEYSDAYIICSGKLQSNLGLSWVLTRCTMWQFLILRRRCPGLTKNGIVTLGHKHGNLFVASSKNDMTRCMAQMVLHRLQPRRRRRAPRCGVSYRILTVSHRPYHRPRLRHFRLGKSASTIILCFLAILSLLTAV</sequence>
<evidence type="ECO:0000313" key="2">
    <source>
        <dbReference type="EMBL" id="KAK0430159.1"/>
    </source>
</evidence>
<keyword evidence="3" id="KW-1185">Reference proteome</keyword>